<dbReference type="GO" id="GO:0110051">
    <property type="term" value="P:metabolite repair"/>
    <property type="evidence" value="ECO:0007669"/>
    <property type="project" value="TreeGrafter"/>
</dbReference>
<evidence type="ECO:0000313" key="21">
    <source>
        <dbReference type="EMBL" id="AHI21475.1"/>
    </source>
</evidence>
<evidence type="ECO:0000256" key="12">
    <source>
        <dbReference type="ARBA" id="ARBA00023239"/>
    </source>
</evidence>
<dbReference type="HOGENOM" id="CLU_024853_4_0_11"/>
<dbReference type="InterPro" id="IPR029056">
    <property type="entry name" value="Ribokinase-like"/>
</dbReference>
<dbReference type="PROSITE" id="PS51385">
    <property type="entry name" value="YJEF_N"/>
    <property type="match status" value="1"/>
</dbReference>
<dbReference type="InterPro" id="IPR036652">
    <property type="entry name" value="YjeF_N_dom_sf"/>
</dbReference>
<comment type="similarity">
    <text evidence="3 18">In the N-terminal section; belongs to the NnrE/AIBP family.</text>
</comment>
<dbReference type="KEGG" id="cvt:B843_00395"/>
<evidence type="ECO:0000256" key="11">
    <source>
        <dbReference type="ARBA" id="ARBA00023235"/>
    </source>
</evidence>
<dbReference type="GO" id="GO:0005524">
    <property type="term" value="F:ATP binding"/>
    <property type="evidence" value="ECO:0007669"/>
    <property type="project" value="UniProtKB-UniRule"/>
</dbReference>
<evidence type="ECO:0000256" key="13">
    <source>
        <dbReference type="ARBA" id="ARBA00023268"/>
    </source>
</evidence>
<comment type="catalytic activity">
    <reaction evidence="2 18">
        <text>(6R)-NADPHX = (6S)-NADPHX</text>
        <dbReference type="Rhea" id="RHEA:32227"/>
        <dbReference type="ChEBI" id="CHEBI:64076"/>
        <dbReference type="ChEBI" id="CHEBI:64077"/>
        <dbReference type="EC" id="5.1.99.6"/>
    </reaction>
</comment>
<feature type="binding site" evidence="17">
    <location>
        <position position="392"/>
    </location>
    <ligand>
        <name>(6S)-NADPHX</name>
        <dbReference type="ChEBI" id="CHEBI:64076"/>
    </ligand>
</feature>
<evidence type="ECO:0000256" key="2">
    <source>
        <dbReference type="ARBA" id="ARBA00000909"/>
    </source>
</evidence>
<evidence type="ECO:0000256" key="10">
    <source>
        <dbReference type="ARBA" id="ARBA00023027"/>
    </source>
</evidence>
<keyword evidence="22" id="KW-1185">Reference proteome</keyword>
<dbReference type="SUPFAM" id="SSF64153">
    <property type="entry name" value="YjeF N-terminal domain-like"/>
    <property type="match status" value="1"/>
</dbReference>
<keyword evidence="10 17" id="KW-0520">NAD</keyword>
<comment type="catalytic activity">
    <reaction evidence="1 18">
        <text>(6R)-NADHX = (6S)-NADHX</text>
        <dbReference type="Rhea" id="RHEA:32215"/>
        <dbReference type="ChEBI" id="CHEBI:64074"/>
        <dbReference type="ChEBI" id="CHEBI:64075"/>
        <dbReference type="EC" id="5.1.99.6"/>
    </reaction>
</comment>
<dbReference type="Pfam" id="PF03853">
    <property type="entry name" value="YjeF_N"/>
    <property type="match status" value="1"/>
</dbReference>
<feature type="binding site" evidence="17">
    <location>
        <position position="461"/>
    </location>
    <ligand>
        <name>(6S)-NADPHX</name>
        <dbReference type="ChEBI" id="CHEBI:64076"/>
    </ligand>
</feature>
<name>W5XXS9_9CORY</name>
<dbReference type="InterPro" id="IPR004443">
    <property type="entry name" value="YjeF_N_dom"/>
</dbReference>
<keyword evidence="11 18" id="KW-0413">Isomerase</keyword>
<evidence type="ECO:0000259" key="20">
    <source>
        <dbReference type="PROSITE" id="PS51385"/>
    </source>
</evidence>
<protein>
    <recommendedName>
        <fullName evidence="17">ADP-dependent (S)-NAD(P)H-hydrate dehydratase</fullName>
        <ecNumber evidence="17">4.2.1.136</ecNumber>
    </recommendedName>
    <alternativeName>
        <fullName evidence="17">ADP-dependent NAD(P)HX dehydratase</fullName>
    </alternativeName>
</protein>
<feature type="domain" description="YjeF N-terminal" evidence="20">
    <location>
        <begin position="10"/>
        <end position="208"/>
    </location>
</feature>
<comment type="catalytic activity">
    <reaction evidence="15 17 18">
        <text>(6S)-NADHX + ADP = AMP + phosphate + NADH + H(+)</text>
        <dbReference type="Rhea" id="RHEA:32223"/>
        <dbReference type="ChEBI" id="CHEBI:15378"/>
        <dbReference type="ChEBI" id="CHEBI:43474"/>
        <dbReference type="ChEBI" id="CHEBI:57945"/>
        <dbReference type="ChEBI" id="CHEBI:64074"/>
        <dbReference type="ChEBI" id="CHEBI:456215"/>
        <dbReference type="ChEBI" id="CHEBI:456216"/>
        <dbReference type="EC" id="4.2.1.136"/>
    </reaction>
</comment>
<evidence type="ECO:0000313" key="22">
    <source>
        <dbReference type="Proteomes" id="UP000019222"/>
    </source>
</evidence>
<dbReference type="RefSeq" id="WP_025251551.1">
    <property type="nucleotide sequence ID" value="NZ_CP004353.1"/>
</dbReference>
<dbReference type="SUPFAM" id="SSF53613">
    <property type="entry name" value="Ribokinase-like"/>
    <property type="match status" value="1"/>
</dbReference>
<comment type="caution">
    <text evidence="17">Lacks conserved residue(s) required for the propagation of feature annotation.</text>
</comment>
<dbReference type="STRING" id="1224164.B843_00395"/>
<evidence type="ECO:0000256" key="16">
    <source>
        <dbReference type="ARBA" id="ARBA00049209"/>
    </source>
</evidence>
<dbReference type="PANTHER" id="PTHR12592">
    <property type="entry name" value="ATP-DEPENDENT (S)-NAD(P)H-HYDRATE DEHYDRATASE FAMILY MEMBER"/>
    <property type="match status" value="1"/>
</dbReference>
<dbReference type="Proteomes" id="UP000019222">
    <property type="component" value="Chromosome"/>
</dbReference>
<keyword evidence="12 17" id="KW-0456">Lyase</keyword>
<dbReference type="Gene3D" id="3.40.1190.20">
    <property type="match status" value="1"/>
</dbReference>
<feature type="domain" description="YjeF C-terminal" evidence="19">
    <location>
        <begin position="254"/>
        <end position="535"/>
    </location>
</feature>
<gene>
    <name evidence="17" type="primary">nnrD</name>
    <name evidence="21" type="ORF">B843_00395</name>
</gene>
<dbReference type="Pfam" id="PF01256">
    <property type="entry name" value="Carb_kinase"/>
    <property type="match status" value="1"/>
</dbReference>
<keyword evidence="13" id="KW-0511">Multifunctional enzyme</keyword>
<dbReference type="PATRIC" id="fig|1224164.3.peg.81"/>
<dbReference type="eggNOG" id="COG0063">
    <property type="taxonomic scope" value="Bacteria"/>
</dbReference>
<proteinExistence type="inferred from homology"/>
<organism evidence="21 22">
    <name type="scientific">Corynebacterium vitaeruminis DSM 20294</name>
    <dbReference type="NCBI Taxonomy" id="1224164"/>
    <lineage>
        <taxon>Bacteria</taxon>
        <taxon>Bacillati</taxon>
        <taxon>Actinomycetota</taxon>
        <taxon>Actinomycetes</taxon>
        <taxon>Mycobacteriales</taxon>
        <taxon>Corynebacteriaceae</taxon>
        <taxon>Corynebacterium</taxon>
    </lineage>
</organism>
<evidence type="ECO:0000256" key="15">
    <source>
        <dbReference type="ARBA" id="ARBA00048238"/>
    </source>
</evidence>
<comment type="cofactor">
    <cofactor evidence="18">
        <name>K(+)</name>
        <dbReference type="ChEBI" id="CHEBI:29103"/>
    </cofactor>
    <text evidence="18">Binds 1 potassium ion per subunit.</text>
</comment>
<comment type="similarity">
    <text evidence="4 18">In the C-terminal section; belongs to the NnrD/CARKD family.</text>
</comment>
<dbReference type="Gene3D" id="3.40.50.10260">
    <property type="entry name" value="YjeF N-terminal domain"/>
    <property type="match status" value="1"/>
</dbReference>
<evidence type="ECO:0000256" key="5">
    <source>
        <dbReference type="ARBA" id="ARBA00022723"/>
    </source>
</evidence>
<dbReference type="GO" id="GO:0046872">
    <property type="term" value="F:metal ion binding"/>
    <property type="evidence" value="ECO:0007669"/>
    <property type="project" value="UniProtKB-UniRule"/>
</dbReference>
<feature type="binding site" evidence="17">
    <location>
        <position position="460"/>
    </location>
    <ligand>
        <name>AMP</name>
        <dbReference type="ChEBI" id="CHEBI:456215"/>
    </ligand>
</feature>
<feature type="binding site" evidence="17">
    <location>
        <begin position="431"/>
        <end position="435"/>
    </location>
    <ligand>
        <name>AMP</name>
        <dbReference type="ChEBI" id="CHEBI:456215"/>
    </ligand>
</feature>
<keyword evidence="6 17" id="KW-0547">Nucleotide-binding</keyword>
<evidence type="ECO:0000256" key="6">
    <source>
        <dbReference type="ARBA" id="ARBA00022741"/>
    </source>
</evidence>
<evidence type="ECO:0000256" key="1">
    <source>
        <dbReference type="ARBA" id="ARBA00000013"/>
    </source>
</evidence>
<evidence type="ECO:0000256" key="3">
    <source>
        <dbReference type="ARBA" id="ARBA00006001"/>
    </source>
</evidence>
<keyword evidence="7 17" id="KW-0067">ATP-binding</keyword>
<dbReference type="InterPro" id="IPR000631">
    <property type="entry name" value="CARKD"/>
</dbReference>
<evidence type="ECO:0000256" key="8">
    <source>
        <dbReference type="ARBA" id="ARBA00022857"/>
    </source>
</evidence>
<sequence length="540" mass="56172">MRPAYSVATVRAAEAALMQHQCHEDELMRLAARGVATTAKVMLDAHGRKRLLVLAGPGGNGGDGLYAAAFLRDWGYEADAVLVTTACHEPARAAAEESGATIWQAADFDVDSAQHYNVIVDAIAGLASARPIDKFTQDVLAAAALRRRPILSVDMPTGIDAESGTPASESVSAQVTVTFGWARAGHAFAPECGQVVVCDLQLPDGPVPFSIALEEAGAPVAHIAYEPSVRSPYQWPTAPVLDGDEGLVTAPKPVGCTGPIVDPTPGIHSNKYTGGVATICAGSARYVGAGILATAGAVGASPAMVQVVGQPEIVHHFPEAVRFDSVDQARRTQTWVIGPGRGTDEHAKLELINVLSRREPVVIDADALRIIAGDTGVQKLVREHPFAVLTPHFGEFSSLYDAMVGSLDPTRGRGTLLRELADALDCFVMLKGRITHVTGPGFPVYGVDAGHSFSATPGSGDVLAGVLGAVLAQQFFLDGADTLTPGDAELAIMEILHANSLHIHAAAIAAETPEGYGVATASKIAAALPQAVARLNAMAR</sequence>
<comment type="function">
    <text evidence="14 18">Bifunctional enzyme that catalyzes the epimerization of the S- and R-forms of NAD(P)HX and the dehydration of the S-form of NAD(P)HX at the expense of ADP, which is converted to AMP. This allows the repair of both epimers of NAD(P)HX, a damaged form of NAD(P)H that is a result of enzymatic or heat-dependent hydration.</text>
</comment>
<dbReference type="eggNOG" id="COG0062">
    <property type="taxonomic scope" value="Bacteria"/>
</dbReference>
<dbReference type="CDD" id="cd01171">
    <property type="entry name" value="YXKO-related"/>
    <property type="match status" value="1"/>
</dbReference>
<dbReference type="AlphaFoldDB" id="W5XXS9"/>
<evidence type="ECO:0000256" key="17">
    <source>
        <dbReference type="HAMAP-Rule" id="MF_01965"/>
    </source>
</evidence>
<feature type="binding site" evidence="17">
    <location>
        <position position="340"/>
    </location>
    <ligand>
        <name>(6S)-NADPHX</name>
        <dbReference type="ChEBI" id="CHEBI:64076"/>
    </ligand>
</feature>
<comment type="cofactor">
    <cofactor evidence="17">
        <name>Mg(2+)</name>
        <dbReference type="ChEBI" id="CHEBI:18420"/>
    </cofactor>
</comment>
<evidence type="ECO:0000256" key="7">
    <source>
        <dbReference type="ARBA" id="ARBA00022840"/>
    </source>
</evidence>
<dbReference type="EMBL" id="CP004353">
    <property type="protein sequence ID" value="AHI21475.1"/>
    <property type="molecule type" value="Genomic_DNA"/>
</dbReference>
<comment type="function">
    <text evidence="17">Catalyzes the dehydration of the S-form of NAD(P)HX at the expense of ADP, which is converted to AMP. Together with NAD(P)HX epimerase, which catalyzes the epimerization of the S- and R-forms, the enzyme allows the repair of both epimers of NAD(P)HX, a damaged form of NAD(P)H that is a result of enzymatic or heat-dependent hydration.</text>
</comment>
<dbReference type="InterPro" id="IPR030677">
    <property type="entry name" value="Nnr"/>
</dbReference>
<accession>W5XXS9</accession>
<comment type="similarity">
    <text evidence="17">Belongs to the NnrD/CARKD family.</text>
</comment>
<evidence type="ECO:0000256" key="4">
    <source>
        <dbReference type="ARBA" id="ARBA00009524"/>
    </source>
</evidence>
<keyword evidence="8 17" id="KW-0521">NADP</keyword>
<keyword evidence="5 18" id="KW-0479">Metal-binding</keyword>
<dbReference type="HAMAP" id="MF_01965">
    <property type="entry name" value="NADHX_dehydratase"/>
    <property type="match status" value="1"/>
</dbReference>
<evidence type="ECO:0000259" key="19">
    <source>
        <dbReference type="PROSITE" id="PS51383"/>
    </source>
</evidence>
<keyword evidence="9 18" id="KW-0630">Potassium</keyword>
<comment type="subunit">
    <text evidence="17">Homotetramer.</text>
</comment>
<dbReference type="PIRSF" id="PIRSF017184">
    <property type="entry name" value="Nnr"/>
    <property type="match status" value="1"/>
</dbReference>
<dbReference type="GO" id="GO:0052855">
    <property type="term" value="F:ADP-dependent NAD(P)H-hydrate dehydratase activity"/>
    <property type="evidence" value="ECO:0007669"/>
    <property type="project" value="UniProtKB-UniRule"/>
</dbReference>
<evidence type="ECO:0000256" key="14">
    <source>
        <dbReference type="ARBA" id="ARBA00025153"/>
    </source>
</evidence>
<dbReference type="EC" id="4.2.1.136" evidence="17"/>
<dbReference type="GO" id="GO:0046496">
    <property type="term" value="P:nicotinamide nucleotide metabolic process"/>
    <property type="evidence" value="ECO:0007669"/>
    <property type="project" value="UniProtKB-UniRule"/>
</dbReference>
<comment type="catalytic activity">
    <reaction evidence="16 17 18">
        <text>(6S)-NADPHX + ADP = AMP + phosphate + NADPH + H(+)</text>
        <dbReference type="Rhea" id="RHEA:32235"/>
        <dbReference type="ChEBI" id="CHEBI:15378"/>
        <dbReference type="ChEBI" id="CHEBI:43474"/>
        <dbReference type="ChEBI" id="CHEBI:57783"/>
        <dbReference type="ChEBI" id="CHEBI:64076"/>
        <dbReference type="ChEBI" id="CHEBI:456215"/>
        <dbReference type="ChEBI" id="CHEBI:456216"/>
        <dbReference type="EC" id="4.2.1.136"/>
    </reaction>
</comment>
<dbReference type="PANTHER" id="PTHR12592:SF0">
    <property type="entry name" value="ATP-DEPENDENT (S)-NAD(P)H-HYDRATE DEHYDRATASE"/>
    <property type="match status" value="1"/>
</dbReference>
<dbReference type="PROSITE" id="PS51383">
    <property type="entry name" value="YJEF_C_3"/>
    <property type="match status" value="1"/>
</dbReference>
<dbReference type="GO" id="GO:0052856">
    <property type="term" value="F:NAD(P)HX epimerase activity"/>
    <property type="evidence" value="ECO:0007669"/>
    <property type="project" value="UniProtKB-EC"/>
</dbReference>
<reference evidence="21 22" key="1">
    <citation type="submission" date="2013-02" db="EMBL/GenBank/DDBJ databases">
        <title>The complete genome sequence of Corynebacterium vitaeruminis DSM 20294.</title>
        <authorList>
            <person name="Ruckert C."/>
            <person name="Albersmeier A."/>
            <person name="Kalinowski J."/>
        </authorList>
    </citation>
    <scope>NUCLEOTIDE SEQUENCE [LARGE SCALE GENOMIC DNA]</scope>
    <source>
        <strain evidence="22">ATCC 10234</strain>
    </source>
</reference>
<evidence type="ECO:0000256" key="18">
    <source>
        <dbReference type="PIRNR" id="PIRNR017184"/>
    </source>
</evidence>
<evidence type="ECO:0000256" key="9">
    <source>
        <dbReference type="ARBA" id="ARBA00022958"/>
    </source>
</evidence>